<feature type="non-terminal residue" evidence="2">
    <location>
        <position position="156"/>
    </location>
</feature>
<dbReference type="AlphaFoldDB" id="A0A9W9MLD1"/>
<feature type="chain" id="PRO_5040795710" evidence="1">
    <location>
        <begin position="27"/>
        <end position="156"/>
    </location>
</feature>
<reference evidence="2" key="1">
    <citation type="submission" date="2022-11" db="EMBL/GenBank/DDBJ databases">
        <authorList>
            <person name="Petersen C."/>
        </authorList>
    </citation>
    <scope>NUCLEOTIDE SEQUENCE</scope>
    <source>
        <strain evidence="2">IBT 20477</strain>
    </source>
</reference>
<dbReference type="EMBL" id="JAPQKQ010000003">
    <property type="protein sequence ID" value="KAJ5203397.1"/>
    <property type="molecule type" value="Genomic_DNA"/>
</dbReference>
<comment type="caution">
    <text evidence="2">The sequence shown here is derived from an EMBL/GenBank/DDBJ whole genome shotgun (WGS) entry which is preliminary data.</text>
</comment>
<dbReference type="Proteomes" id="UP001150942">
    <property type="component" value="Unassembled WGS sequence"/>
</dbReference>
<feature type="signal peptide" evidence="1">
    <location>
        <begin position="1"/>
        <end position="26"/>
    </location>
</feature>
<organism evidence="2 3">
    <name type="scientific">Penicillium cf. viridicatum</name>
    <dbReference type="NCBI Taxonomy" id="2972119"/>
    <lineage>
        <taxon>Eukaryota</taxon>
        <taxon>Fungi</taxon>
        <taxon>Dikarya</taxon>
        <taxon>Ascomycota</taxon>
        <taxon>Pezizomycotina</taxon>
        <taxon>Eurotiomycetes</taxon>
        <taxon>Eurotiomycetidae</taxon>
        <taxon>Eurotiales</taxon>
        <taxon>Aspergillaceae</taxon>
        <taxon>Penicillium</taxon>
    </lineage>
</organism>
<sequence>TYDLVSVLVHALLYCVTGLTLPPVDANPPFFFITYSACPGVWRRKFTLEVYRTNVPLLSMCYPAIPPTCPAFTFAISLTYVPFSRYTPNHQQSASRHGSPYPGTLSKLANLAFEPLSIFSTSLRNPNGSEWTGHTYNTVLEKFHNSSLRALPKYQY</sequence>
<evidence type="ECO:0000313" key="2">
    <source>
        <dbReference type="EMBL" id="KAJ5203397.1"/>
    </source>
</evidence>
<evidence type="ECO:0000256" key="1">
    <source>
        <dbReference type="SAM" id="SignalP"/>
    </source>
</evidence>
<proteinExistence type="predicted"/>
<accession>A0A9W9MLD1</accession>
<reference evidence="2" key="2">
    <citation type="journal article" date="2023" name="IMA Fungus">
        <title>Comparative genomic study of the Penicillium genus elucidates a diverse pangenome and 15 lateral gene transfer events.</title>
        <authorList>
            <person name="Petersen C."/>
            <person name="Sorensen T."/>
            <person name="Nielsen M.R."/>
            <person name="Sondergaard T.E."/>
            <person name="Sorensen J.L."/>
            <person name="Fitzpatrick D.A."/>
            <person name="Frisvad J.C."/>
            <person name="Nielsen K.L."/>
        </authorList>
    </citation>
    <scope>NUCLEOTIDE SEQUENCE</scope>
    <source>
        <strain evidence="2">IBT 20477</strain>
    </source>
</reference>
<protein>
    <submittedName>
        <fullName evidence="2">Uncharacterized protein</fullName>
    </submittedName>
</protein>
<keyword evidence="3" id="KW-1185">Reference proteome</keyword>
<name>A0A9W9MLD1_9EURO</name>
<evidence type="ECO:0000313" key="3">
    <source>
        <dbReference type="Proteomes" id="UP001150942"/>
    </source>
</evidence>
<gene>
    <name evidence="2" type="ORF">N7449_005476</name>
</gene>
<keyword evidence="1" id="KW-0732">Signal</keyword>